<name>A0A9D1WNI6_9GAMM</name>
<dbReference type="GO" id="GO:0005524">
    <property type="term" value="F:ATP binding"/>
    <property type="evidence" value="ECO:0007669"/>
    <property type="project" value="UniProtKB-UniRule"/>
</dbReference>
<dbReference type="SMART" id="SM01209">
    <property type="entry name" value="GARS_A"/>
    <property type="match status" value="1"/>
</dbReference>
<evidence type="ECO:0000256" key="18">
    <source>
        <dbReference type="PROSITE-ProRule" id="PRU00409"/>
    </source>
</evidence>
<dbReference type="Pfam" id="PF02843">
    <property type="entry name" value="GARS_C"/>
    <property type="match status" value="1"/>
</dbReference>
<dbReference type="FunFam" id="3.40.50.20:FF:000006">
    <property type="entry name" value="Phosphoribosylamine--glycine ligase, chloroplastic"/>
    <property type="match status" value="1"/>
</dbReference>
<dbReference type="Pfam" id="PF01071">
    <property type="entry name" value="GARS_A"/>
    <property type="match status" value="1"/>
</dbReference>
<keyword evidence="6 17" id="KW-0436">Ligase</keyword>
<dbReference type="InterPro" id="IPR037123">
    <property type="entry name" value="PRibGlycinamide_synth_C_sf"/>
</dbReference>
<dbReference type="PROSITE" id="PS50975">
    <property type="entry name" value="ATP_GRASP"/>
    <property type="match status" value="1"/>
</dbReference>
<evidence type="ECO:0000256" key="15">
    <source>
        <dbReference type="ARBA" id="ARBA00042864"/>
    </source>
</evidence>
<comment type="caution">
    <text evidence="20">The sequence shown here is derived from an EMBL/GenBank/DDBJ whole genome shotgun (WGS) entry which is preliminary data.</text>
</comment>
<protein>
    <recommendedName>
        <fullName evidence="5 17">Phosphoribosylamine--glycine ligase</fullName>
        <ecNumber evidence="4 17">6.3.4.13</ecNumber>
    </recommendedName>
    <alternativeName>
        <fullName evidence="16 17">GARS</fullName>
    </alternativeName>
    <alternativeName>
        <fullName evidence="14 17">Glycinamide ribonucleotide synthetase</fullName>
    </alternativeName>
    <alternativeName>
        <fullName evidence="15 17">Phosphoribosylglycinamide synthetase</fullName>
    </alternativeName>
</protein>
<dbReference type="EMBL" id="DXFC01000292">
    <property type="protein sequence ID" value="HIX62511.1"/>
    <property type="molecule type" value="Genomic_DNA"/>
</dbReference>
<keyword evidence="10 18" id="KW-0067">ATP-binding</keyword>
<dbReference type="FunFam" id="3.90.600.10:FF:000001">
    <property type="entry name" value="Trifunctional purine biosynthetic protein adenosine-3"/>
    <property type="match status" value="1"/>
</dbReference>
<dbReference type="SUPFAM" id="SSF51246">
    <property type="entry name" value="Rudiment single hybrid motif"/>
    <property type="match status" value="1"/>
</dbReference>
<dbReference type="SMART" id="SM01210">
    <property type="entry name" value="GARS_C"/>
    <property type="match status" value="1"/>
</dbReference>
<keyword evidence="12" id="KW-0464">Manganese</keyword>
<evidence type="ECO:0000256" key="14">
    <source>
        <dbReference type="ARBA" id="ARBA00042242"/>
    </source>
</evidence>
<dbReference type="SUPFAM" id="SSF52440">
    <property type="entry name" value="PreATP-grasp domain"/>
    <property type="match status" value="1"/>
</dbReference>
<comment type="cofactor">
    <cofactor evidence="1">
        <name>Mn(2+)</name>
        <dbReference type="ChEBI" id="CHEBI:29035"/>
    </cofactor>
</comment>
<feature type="domain" description="ATP-grasp" evidence="19">
    <location>
        <begin position="109"/>
        <end position="316"/>
    </location>
</feature>
<evidence type="ECO:0000256" key="13">
    <source>
        <dbReference type="ARBA" id="ARBA00038345"/>
    </source>
</evidence>
<dbReference type="GO" id="GO:0004637">
    <property type="term" value="F:phosphoribosylamine-glycine ligase activity"/>
    <property type="evidence" value="ECO:0007669"/>
    <property type="project" value="UniProtKB-UniRule"/>
</dbReference>
<dbReference type="FunFam" id="3.30.1490.20:FF:000006">
    <property type="entry name" value="phosphoribosylamine--glycine ligase, chloroplastic-like"/>
    <property type="match status" value="1"/>
</dbReference>
<evidence type="ECO:0000256" key="12">
    <source>
        <dbReference type="ARBA" id="ARBA00023211"/>
    </source>
</evidence>
<dbReference type="InterPro" id="IPR020559">
    <property type="entry name" value="PRibGlycinamide_synth_CS"/>
</dbReference>
<evidence type="ECO:0000256" key="10">
    <source>
        <dbReference type="ARBA" id="ARBA00022840"/>
    </source>
</evidence>
<dbReference type="Proteomes" id="UP000824248">
    <property type="component" value="Unassembled WGS sequence"/>
</dbReference>
<proteinExistence type="inferred from homology"/>
<keyword evidence="9 17" id="KW-0658">Purine biosynthesis</keyword>
<evidence type="ECO:0000256" key="9">
    <source>
        <dbReference type="ARBA" id="ARBA00022755"/>
    </source>
</evidence>
<dbReference type="InterPro" id="IPR013815">
    <property type="entry name" value="ATP_grasp_subdomain_1"/>
</dbReference>
<evidence type="ECO:0000313" key="21">
    <source>
        <dbReference type="Proteomes" id="UP000824248"/>
    </source>
</evidence>
<evidence type="ECO:0000256" key="6">
    <source>
        <dbReference type="ARBA" id="ARBA00022598"/>
    </source>
</evidence>
<evidence type="ECO:0000256" key="2">
    <source>
        <dbReference type="ARBA" id="ARBA00001946"/>
    </source>
</evidence>
<accession>A0A9D1WNI6</accession>
<dbReference type="GO" id="GO:0006189">
    <property type="term" value="P:'de novo' IMP biosynthetic process"/>
    <property type="evidence" value="ECO:0007669"/>
    <property type="project" value="UniProtKB-UniRule"/>
</dbReference>
<comment type="catalytic activity">
    <reaction evidence="17">
        <text>5-phospho-beta-D-ribosylamine + glycine + ATP = N(1)-(5-phospho-beta-D-ribosyl)glycinamide + ADP + phosphate + H(+)</text>
        <dbReference type="Rhea" id="RHEA:17453"/>
        <dbReference type="ChEBI" id="CHEBI:15378"/>
        <dbReference type="ChEBI" id="CHEBI:30616"/>
        <dbReference type="ChEBI" id="CHEBI:43474"/>
        <dbReference type="ChEBI" id="CHEBI:57305"/>
        <dbReference type="ChEBI" id="CHEBI:58681"/>
        <dbReference type="ChEBI" id="CHEBI:143788"/>
        <dbReference type="ChEBI" id="CHEBI:456216"/>
        <dbReference type="EC" id="6.3.4.13"/>
    </reaction>
</comment>
<dbReference type="FunFam" id="3.30.470.20:FF:000031">
    <property type="entry name" value="Phosphoribosylamine--glycine ligase"/>
    <property type="match status" value="1"/>
</dbReference>
<dbReference type="GO" id="GO:0009113">
    <property type="term" value="P:purine nucleobase biosynthetic process"/>
    <property type="evidence" value="ECO:0007669"/>
    <property type="project" value="InterPro"/>
</dbReference>
<evidence type="ECO:0000256" key="11">
    <source>
        <dbReference type="ARBA" id="ARBA00022842"/>
    </source>
</evidence>
<dbReference type="GO" id="GO:0046872">
    <property type="term" value="F:metal ion binding"/>
    <property type="evidence" value="ECO:0007669"/>
    <property type="project" value="UniProtKB-KW"/>
</dbReference>
<evidence type="ECO:0000256" key="7">
    <source>
        <dbReference type="ARBA" id="ARBA00022723"/>
    </source>
</evidence>
<dbReference type="EC" id="6.3.4.13" evidence="4 17"/>
<evidence type="ECO:0000313" key="20">
    <source>
        <dbReference type="EMBL" id="HIX62511.1"/>
    </source>
</evidence>
<dbReference type="Gene3D" id="3.30.470.20">
    <property type="entry name" value="ATP-grasp fold, B domain"/>
    <property type="match status" value="1"/>
</dbReference>
<evidence type="ECO:0000256" key="16">
    <source>
        <dbReference type="ARBA" id="ARBA00079592"/>
    </source>
</evidence>
<dbReference type="SUPFAM" id="SSF56059">
    <property type="entry name" value="Glutathione synthetase ATP-binding domain-like"/>
    <property type="match status" value="1"/>
</dbReference>
<dbReference type="NCBIfam" id="TIGR00877">
    <property type="entry name" value="purD"/>
    <property type="match status" value="1"/>
</dbReference>
<dbReference type="Pfam" id="PF02844">
    <property type="entry name" value="GARS_N"/>
    <property type="match status" value="1"/>
</dbReference>
<evidence type="ECO:0000256" key="3">
    <source>
        <dbReference type="ARBA" id="ARBA00005174"/>
    </source>
</evidence>
<gene>
    <name evidence="17 20" type="primary">purD</name>
    <name evidence="20" type="ORF">H9854_09805</name>
</gene>
<dbReference type="InterPro" id="IPR011761">
    <property type="entry name" value="ATP-grasp"/>
</dbReference>
<keyword evidence="11" id="KW-0460">Magnesium</keyword>
<comment type="cofactor">
    <cofactor evidence="2">
        <name>Mg(2+)</name>
        <dbReference type="ChEBI" id="CHEBI:18420"/>
    </cofactor>
</comment>
<dbReference type="PANTHER" id="PTHR43472:SF1">
    <property type="entry name" value="PHOSPHORIBOSYLAMINE--GLYCINE LIGASE, CHLOROPLASTIC"/>
    <property type="match status" value="1"/>
</dbReference>
<dbReference type="InterPro" id="IPR016185">
    <property type="entry name" value="PreATP-grasp_dom_sf"/>
</dbReference>
<reference evidence="20" key="1">
    <citation type="journal article" date="2021" name="PeerJ">
        <title>Extensive microbial diversity within the chicken gut microbiome revealed by metagenomics and culture.</title>
        <authorList>
            <person name="Gilroy R."/>
            <person name="Ravi A."/>
            <person name="Getino M."/>
            <person name="Pursley I."/>
            <person name="Horton D.L."/>
            <person name="Alikhan N.F."/>
            <person name="Baker D."/>
            <person name="Gharbi K."/>
            <person name="Hall N."/>
            <person name="Watson M."/>
            <person name="Adriaenssens E.M."/>
            <person name="Foster-Nyarko E."/>
            <person name="Jarju S."/>
            <person name="Secka A."/>
            <person name="Antonio M."/>
            <person name="Oren A."/>
            <person name="Chaudhuri R.R."/>
            <person name="La Ragione R."/>
            <person name="Hildebrand F."/>
            <person name="Pallen M.J."/>
        </authorList>
    </citation>
    <scope>NUCLEOTIDE SEQUENCE</scope>
    <source>
        <strain evidence="20">1193</strain>
    </source>
</reference>
<dbReference type="Gene3D" id="3.90.600.10">
    <property type="entry name" value="Phosphoribosylglycinamide synthetase, C-terminal domain"/>
    <property type="match status" value="1"/>
</dbReference>
<evidence type="ECO:0000256" key="4">
    <source>
        <dbReference type="ARBA" id="ARBA00013255"/>
    </source>
</evidence>
<dbReference type="InterPro" id="IPR020561">
    <property type="entry name" value="PRibGlycinamid_synth_ATP-grasp"/>
</dbReference>
<dbReference type="PANTHER" id="PTHR43472">
    <property type="entry name" value="PHOSPHORIBOSYLAMINE--GLYCINE LIGASE"/>
    <property type="match status" value="1"/>
</dbReference>
<evidence type="ECO:0000256" key="5">
    <source>
        <dbReference type="ARBA" id="ARBA00020605"/>
    </source>
</evidence>
<comment type="similarity">
    <text evidence="13 17">Belongs to the GARS family.</text>
</comment>
<evidence type="ECO:0000259" key="19">
    <source>
        <dbReference type="PROSITE" id="PS50975"/>
    </source>
</evidence>
<keyword evidence="8 18" id="KW-0547">Nucleotide-binding</keyword>
<evidence type="ECO:0000256" key="1">
    <source>
        <dbReference type="ARBA" id="ARBA00001936"/>
    </source>
</evidence>
<dbReference type="Gene3D" id="3.40.50.20">
    <property type="match status" value="1"/>
</dbReference>
<sequence length="437" mass="45797">MKVLIIGGGGREHALAWKVAQSPLVERVFVAPGNAGTAQEQGLTNVAIEVSDLERLVEFARDTHIDLTIVGPEAPLVAGVVDRFQAAGLTIFGPTRGAAQLEGSKAFTKDFLARHAIPSAAYRTFTKVEPALAYLAEQGAPIVIKADGLAAGKGVIVAMTLAEAEAAVRDMLEANAFGDAGARVVIEEFLEGEEASFIVMVDGTTVLPMATSQDHKRALDGDAGPNTGGMGAYSPAPVVTEAVHERIMQEVILPTVHGMAAEGNPYSGFLYAGLMIDLEGNPRVIEYNCRFGDPETQPILLRLQSDLAALCLAAACGELAGQTCEWDPRAAVGVVLAADGYPADYRKGDVINGLEAAAATGCKVFHAGTALDANGDIVTAGGRVLCVTALGEGVSQARELAYRGVEAIAWRGVQYRHDIAHRAIARERQIASGTESR</sequence>
<keyword evidence="7" id="KW-0479">Metal-binding</keyword>
<dbReference type="Gene3D" id="3.30.1490.20">
    <property type="entry name" value="ATP-grasp fold, A domain"/>
    <property type="match status" value="1"/>
</dbReference>
<evidence type="ECO:0000256" key="8">
    <source>
        <dbReference type="ARBA" id="ARBA00022741"/>
    </source>
</evidence>
<evidence type="ECO:0000256" key="17">
    <source>
        <dbReference type="HAMAP-Rule" id="MF_00138"/>
    </source>
</evidence>
<dbReference type="InterPro" id="IPR020560">
    <property type="entry name" value="PRibGlycinamide_synth_C-dom"/>
</dbReference>
<dbReference type="InterPro" id="IPR011054">
    <property type="entry name" value="Rudment_hybrid_motif"/>
</dbReference>
<dbReference type="InterPro" id="IPR020562">
    <property type="entry name" value="PRibGlycinamide_synth_N"/>
</dbReference>
<dbReference type="PROSITE" id="PS00184">
    <property type="entry name" value="GARS"/>
    <property type="match status" value="1"/>
</dbReference>
<dbReference type="InterPro" id="IPR000115">
    <property type="entry name" value="PRibGlycinamide_synth"/>
</dbReference>
<comment type="pathway">
    <text evidence="3 17">Purine metabolism; IMP biosynthesis via de novo pathway; N(1)-(5-phospho-D-ribosyl)glycinamide from 5-phospho-alpha-D-ribose 1-diphosphate: step 2/2.</text>
</comment>
<dbReference type="HAMAP" id="MF_00138">
    <property type="entry name" value="GARS"/>
    <property type="match status" value="1"/>
</dbReference>
<organism evidence="20 21">
    <name type="scientific">Candidatus Halomonas stercoripullorum</name>
    <dbReference type="NCBI Taxonomy" id="2838617"/>
    <lineage>
        <taxon>Bacteria</taxon>
        <taxon>Pseudomonadati</taxon>
        <taxon>Pseudomonadota</taxon>
        <taxon>Gammaproteobacteria</taxon>
        <taxon>Oceanospirillales</taxon>
        <taxon>Halomonadaceae</taxon>
        <taxon>Halomonas</taxon>
    </lineage>
</organism>
<dbReference type="AlphaFoldDB" id="A0A9D1WNI6"/>
<reference evidence="20" key="2">
    <citation type="submission" date="2021-04" db="EMBL/GenBank/DDBJ databases">
        <authorList>
            <person name="Gilroy R."/>
        </authorList>
    </citation>
    <scope>NUCLEOTIDE SEQUENCE</scope>
    <source>
        <strain evidence="20">1193</strain>
    </source>
</reference>